<dbReference type="Proteomes" id="UP000539175">
    <property type="component" value="Unassembled WGS sequence"/>
</dbReference>
<gene>
    <name evidence="4" type="ORF">FHS74_001648</name>
</gene>
<name>A0A7X0AVZ2_9PROT</name>
<evidence type="ECO:0000313" key="4">
    <source>
        <dbReference type="EMBL" id="MBB6251103.1"/>
    </source>
</evidence>
<proteinExistence type="inferred from homology"/>
<dbReference type="InterPro" id="IPR012347">
    <property type="entry name" value="Ferritin-like"/>
</dbReference>
<dbReference type="CDD" id="cd01043">
    <property type="entry name" value="DPS"/>
    <property type="match status" value="1"/>
</dbReference>
<comment type="similarity">
    <text evidence="1">Belongs to the Dps family.</text>
</comment>
<dbReference type="InterPro" id="IPR002177">
    <property type="entry name" value="DPS_DNA-bd"/>
</dbReference>
<dbReference type="SUPFAM" id="SSF47240">
    <property type="entry name" value="Ferritin-like"/>
    <property type="match status" value="1"/>
</dbReference>
<evidence type="ECO:0000256" key="2">
    <source>
        <dbReference type="SAM" id="MobiDB-lite"/>
    </source>
</evidence>
<comment type="caution">
    <text evidence="4">The sequence shown here is derived from an EMBL/GenBank/DDBJ whole genome shotgun (WGS) entry which is preliminary data.</text>
</comment>
<dbReference type="EMBL" id="JACIIZ010000004">
    <property type="protein sequence ID" value="MBB6251103.1"/>
    <property type="molecule type" value="Genomic_DNA"/>
</dbReference>
<dbReference type="RefSeq" id="WP_184799328.1">
    <property type="nucleotide sequence ID" value="NZ_JACIIZ010000004.1"/>
</dbReference>
<dbReference type="GO" id="GO:0003677">
    <property type="term" value="F:DNA binding"/>
    <property type="evidence" value="ECO:0007669"/>
    <property type="project" value="UniProtKB-KW"/>
</dbReference>
<dbReference type="AlphaFoldDB" id="A0A7X0AVZ2"/>
<sequence length="208" mass="22017">MHPTRNTLPSTVRTRSVDTLNHHLASAIDLHAQVRQARWNVRGANCVALHLLFDRVAARVDGYANLLAGRTAALGGTAHCTVQAAAERSFLLPYHLGVADAPRHLFALSGALASFGQATREAAGNAVEAGDPATADILMEITRGIDQQLWLVESHHAPAAVQPSRFRRLARAMGEGEVGPGGMTALSKPDGSLESWTNEGGPDSAPRP</sequence>
<evidence type="ECO:0000259" key="3">
    <source>
        <dbReference type="Pfam" id="PF00210"/>
    </source>
</evidence>
<evidence type="ECO:0000313" key="5">
    <source>
        <dbReference type="Proteomes" id="UP000539175"/>
    </source>
</evidence>
<protein>
    <submittedName>
        <fullName evidence="4">Starvation-inducible DNA-binding protein</fullName>
    </submittedName>
</protein>
<organism evidence="4 5">
    <name type="scientific">Nitrospirillum iridis</name>
    <dbReference type="NCBI Taxonomy" id="765888"/>
    <lineage>
        <taxon>Bacteria</taxon>
        <taxon>Pseudomonadati</taxon>
        <taxon>Pseudomonadota</taxon>
        <taxon>Alphaproteobacteria</taxon>
        <taxon>Rhodospirillales</taxon>
        <taxon>Azospirillaceae</taxon>
        <taxon>Nitrospirillum</taxon>
    </lineage>
</organism>
<dbReference type="PANTHER" id="PTHR42932:SF3">
    <property type="entry name" value="DNA PROTECTION DURING STARVATION PROTEIN"/>
    <property type="match status" value="1"/>
</dbReference>
<dbReference type="PANTHER" id="PTHR42932">
    <property type="entry name" value="GENERAL STRESS PROTEIN 20U"/>
    <property type="match status" value="1"/>
</dbReference>
<evidence type="ECO:0000256" key="1">
    <source>
        <dbReference type="ARBA" id="ARBA00009497"/>
    </source>
</evidence>
<feature type="region of interest" description="Disordered" evidence="2">
    <location>
        <begin position="174"/>
        <end position="208"/>
    </location>
</feature>
<dbReference type="InterPro" id="IPR008331">
    <property type="entry name" value="Ferritin_DPS_dom"/>
</dbReference>
<feature type="domain" description="Ferritin/DPS" evidence="3">
    <location>
        <begin position="18"/>
        <end position="155"/>
    </location>
</feature>
<dbReference type="Gene3D" id="1.20.1260.10">
    <property type="match status" value="1"/>
</dbReference>
<keyword evidence="5" id="KW-1185">Reference proteome</keyword>
<dbReference type="NCBIfam" id="NF006975">
    <property type="entry name" value="PRK09448.1"/>
    <property type="match status" value="1"/>
</dbReference>
<dbReference type="GO" id="GO:0008199">
    <property type="term" value="F:ferric iron binding"/>
    <property type="evidence" value="ECO:0007669"/>
    <property type="project" value="InterPro"/>
</dbReference>
<dbReference type="Pfam" id="PF00210">
    <property type="entry name" value="Ferritin"/>
    <property type="match status" value="1"/>
</dbReference>
<keyword evidence="4" id="KW-0238">DNA-binding</keyword>
<accession>A0A7X0AVZ2</accession>
<reference evidence="4 5" key="1">
    <citation type="submission" date="2020-08" db="EMBL/GenBank/DDBJ databases">
        <title>Genomic Encyclopedia of Type Strains, Phase IV (KMG-IV): sequencing the most valuable type-strain genomes for metagenomic binning, comparative biology and taxonomic classification.</title>
        <authorList>
            <person name="Goeker M."/>
        </authorList>
    </citation>
    <scope>NUCLEOTIDE SEQUENCE [LARGE SCALE GENOMIC DNA]</scope>
    <source>
        <strain evidence="4 5">DSM 22198</strain>
    </source>
</reference>
<dbReference type="InterPro" id="IPR009078">
    <property type="entry name" value="Ferritin-like_SF"/>
</dbReference>